<evidence type="ECO:0000259" key="1">
    <source>
        <dbReference type="PROSITE" id="PS50883"/>
    </source>
</evidence>
<dbReference type="PROSITE" id="PS50883">
    <property type="entry name" value="EAL"/>
    <property type="match status" value="1"/>
</dbReference>
<dbReference type="Pfam" id="PF00563">
    <property type="entry name" value="EAL"/>
    <property type="match status" value="1"/>
</dbReference>
<accession>A0ABY3CBQ9</accession>
<gene>
    <name evidence="2" type="ORF">EKO24_010720</name>
</gene>
<reference evidence="2 3" key="1">
    <citation type="journal article" date="2019" name="Antonie Van Leeuwenhoek">
        <title>Description of 'Ca. Methylobacter oryzae' KRF1, a novel species from the environmentally important Methylobacter clade 2.</title>
        <authorList>
            <person name="Khatri K."/>
            <person name="Mohite J.A."/>
            <person name="Pandit P.S."/>
            <person name="Bahulikar R."/>
            <person name="Rahalkar M.C."/>
        </authorList>
    </citation>
    <scope>NUCLEOTIDE SEQUENCE [LARGE SCALE GENOMIC DNA]</scope>
    <source>
        <strain evidence="2 3">KRF1</strain>
    </source>
</reference>
<dbReference type="PANTHER" id="PTHR33121">
    <property type="entry name" value="CYCLIC DI-GMP PHOSPHODIESTERASE PDEF"/>
    <property type="match status" value="1"/>
</dbReference>
<evidence type="ECO:0000313" key="3">
    <source>
        <dbReference type="Proteomes" id="UP000733744"/>
    </source>
</evidence>
<proteinExistence type="predicted"/>
<keyword evidence="3" id="KW-1185">Reference proteome</keyword>
<dbReference type="Proteomes" id="UP000733744">
    <property type="component" value="Unassembled WGS sequence"/>
</dbReference>
<dbReference type="PANTHER" id="PTHR33121:SF70">
    <property type="entry name" value="SIGNALING PROTEIN YKOW"/>
    <property type="match status" value="1"/>
</dbReference>
<dbReference type="InterPro" id="IPR001633">
    <property type="entry name" value="EAL_dom"/>
</dbReference>
<dbReference type="EMBL" id="RYFG02000093">
    <property type="protein sequence ID" value="TRW95027.1"/>
    <property type="molecule type" value="Genomic_DNA"/>
</dbReference>
<dbReference type="Gene3D" id="3.20.20.450">
    <property type="entry name" value="EAL domain"/>
    <property type="match status" value="1"/>
</dbReference>
<dbReference type="RefSeq" id="WP_143733213.1">
    <property type="nucleotide sequence ID" value="NZ_RYFG02000093.1"/>
</dbReference>
<protein>
    <submittedName>
        <fullName evidence="2">EAL domain-containing protein</fullName>
    </submittedName>
</protein>
<dbReference type="InterPro" id="IPR035919">
    <property type="entry name" value="EAL_sf"/>
</dbReference>
<feature type="non-terminal residue" evidence="2">
    <location>
        <position position="1"/>
    </location>
</feature>
<feature type="domain" description="EAL" evidence="1">
    <location>
        <begin position="1"/>
        <end position="64"/>
    </location>
</feature>
<comment type="caution">
    <text evidence="2">The sequence shown here is derived from an EMBL/GenBank/DDBJ whole genome shotgun (WGS) entry which is preliminary data.</text>
</comment>
<organism evidence="2 3">
    <name type="scientific">Candidatus Methylobacter oryzae</name>
    <dbReference type="NCBI Taxonomy" id="2497749"/>
    <lineage>
        <taxon>Bacteria</taxon>
        <taxon>Pseudomonadati</taxon>
        <taxon>Pseudomonadota</taxon>
        <taxon>Gammaproteobacteria</taxon>
        <taxon>Methylococcales</taxon>
        <taxon>Methylococcaceae</taxon>
        <taxon>Methylobacter</taxon>
    </lineage>
</organism>
<evidence type="ECO:0000313" key="2">
    <source>
        <dbReference type="EMBL" id="TRW95027.1"/>
    </source>
</evidence>
<dbReference type="SUPFAM" id="SSF141868">
    <property type="entry name" value="EAL domain-like"/>
    <property type="match status" value="1"/>
</dbReference>
<name>A0ABY3CBQ9_9GAMM</name>
<sequence>DDMEIAATIVAMGHILGFKVLAEGVETPEQLAFLQEKGCDMYQGYIKSSPIPEEEFVELLRAQQEQTTAELVSV</sequence>
<dbReference type="InterPro" id="IPR050706">
    <property type="entry name" value="Cyclic-di-GMP_PDE-like"/>
</dbReference>